<organism evidence="2">
    <name type="scientific">Culex pipiens</name>
    <name type="common">House mosquito</name>
    <dbReference type="NCBI Taxonomy" id="7175"/>
    <lineage>
        <taxon>Eukaryota</taxon>
        <taxon>Metazoa</taxon>
        <taxon>Ecdysozoa</taxon>
        <taxon>Arthropoda</taxon>
        <taxon>Hexapoda</taxon>
        <taxon>Insecta</taxon>
        <taxon>Pterygota</taxon>
        <taxon>Neoptera</taxon>
        <taxon>Endopterygota</taxon>
        <taxon>Diptera</taxon>
        <taxon>Nematocera</taxon>
        <taxon>Culicoidea</taxon>
        <taxon>Culicidae</taxon>
        <taxon>Culicinae</taxon>
        <taxon>Culicini</taxon>
        <taxon>Culex</taxon>
        <taxon>Culex</taxon>
    </lineage>
</organism>
<accession>A0A8D8ACF1</accession>
<dbReference type="EMBL" id="HBUE01026195">
    <property type="protein sequence ID" value="CAG6454501.1"/>
    <property type="molecule type" value="Transcribed_RNA"/>
</dbReference>
<evidence type="ECO:0000313" key="2">
    <source>
        <dbReference type="EMBL" id="CAG6454501.1"/>
    </source>
</evidence>
<sequence length="152" mass="17225">MQRRSGSLILSGDAPGFRQGGVASQQNYTFAYIQWPRLRNHMGFNFHKSTRFTITILHQQFRSVLQQKFDHRNAITQSVMSFIRILVADRHRVGDHSRNGDQIDGLGHTQKTALSLYPAGSSSKFSEHKTGGRGFNNSVTTFQKGETYDPDH</sequence>
<evidence type="ECO:0000256" key="1">
    <source>
        <dbReference type="SAM" id="MobiDB-lite"/>
    </source>
</evidence>
<reference evidence="2" key="1">
    <citation type="submission" date="2021-05" db="EMBL/GenBank/DDBJ databases">
        <authorList>
            <person name="Alioto T."/>
            <person name="Alioto T."/>
            <person name="Gomez Garrido J."/>
        </authorList>
    </citation>
    <scope>NUCLEOTIDE SEQUENCE</scope>
</reference>
<name>A0A8D8ACF1_CULPI</name>
<protein>
    <submittedName>
        <fullName evidence="2">(northern house mosquito) hypothetical protein</fullName>
    </submittedName>
</protein>
<dbReference type="AlphaFoldDB" id="A0A8D8ACF1"/>
<feature type="compositionally biased region" description="Polar residues" evidence="1">
    <location>
        <begin position="135"/>
        <end position="144"/>
    </location>
</feature>
<feature type="region of interest" description="Disordered" evidence="1">
    <location>
        <begin position="125"/>
        <end position="152"/>
    </location>
</feature>
<proteinExistence type="predicted"/>